<protein>
    <submittedName>
        <fullName evidence="1">Uncharacterized protein</fullName>
    </submittedName>
</protein>
<feature type="non-terminal residue" evidence="1">
    <location>
        <position position="1"/>
    </location>
</feature>
<evidence type="ECO:0000313" key="1">
    <source>
        <dbReference type="EMBL" id="CAG7649384.1"/>
    </source>
</evidence>
<dbReference type="EMBL" id="CAJVCH010003592">
    <property type="protein sequence ID" value="CAG7649384.1"/>
    <property type="molecule type" value="Genomic_DNA"/>
</dbReference>
<organism evidence="1 2">
    <name type="scientific">Allacma fusca</name>
    <dbReference type="NCBI Taxonomy" id="39272"/>
    <lineage>
        <taxon>Eukaryota</taxon>
        <taxon>Metazoa</taxon>
        <taxon>Ecdysozoa</taxon>
        <taxon>Arthropoda</taxon>
        <taxon>Hexapoda</taxon>
        <taxon>Collembola</taxon>
        <taxon>Symphypleona</taxon>
        <taxon>Sminthuridae</taxon>
        <taxon>Allacma</taxon>
    </lineage>
</organism>
<evidence type="ECO:0000313" key="2">
    <source>
        <dbReference type="Proteomes" id="UP000708208"/>
    </source>
</evidence>
<sequence>MCMCYFRPMSGASDCRESWEQDFYPFGGQGECNAGKNKFESFK</sequence>
<keyword evidence="2" id="KW-1185">Reference proteome</keyword>
<name>A0A8J2JBJ9_9HEXA</name>
<gene>
    <name evidence="1" type="ORF">AFUS01_LOCUS688</name>
</gene>
<reference evidence="1" key="1">
    <citation type="submission" date="2021-06" db="EMBL/GenBank/DDBJ databases">
        <authorList>
            <person name="Hodson N. C."/>
            <person name="Mongue J. A."/>
            <person name="Jaron S. K."/>
        </authorList>
    </citation>
    <scope>NUCLEOTIDE SEQUENCE</scope>
</reference>
<comment type="caution">
    <text evidence="1">The sequence shown here is derived from an EMBL/GenBank/DDBJ whole genome shotgun (WGS) entry which is preliminary data.</text>
</comment>
<accession>A0A8J2JBJ9</accession>
<proteinExistence type="predicted"/>
<dbReference type="AlphaFoldDB" id="A0A8J2JBJ9"/>
<dbReference type="Proteomes" id="UP000708208">
    <property type="component" value="Unassembled WGS sequence"/>
</dbReference>